<keyword evidence="7" id="KW-1185">Reference proteome</keyword>
<dbReference type="InterPro" id="IPR038085">
    <property type="entry name" value="Rnp2-like_sf"/>
</dbReference>
<dbReference type="InterPro" id="IPR002759">
    <property type="entry name" value="Pop5/Rpp14/Rnp2-like"/>
</dbReference>
<keyword evidence="3 5" id="KW-0819">tRNA processing</keyword>
<evidence type="ECO:0000256" key="5">
    <source>
        <dbReference type="PIRNR" id="PIRNR023803"/>
    </source>
</evidence>
<evidence type="ECO:0000313" key="6">
    <source>
        <dbReference type="EMBL" id="OBZ85955.1"/>
    </source>
</evidence>
<dbReference type="Pfam" id="PF01900">
    <property type="entry name" value="RNase_P_Rpp14"/>
    <property type="match status" value="1"/>
</dbReference>
<dbReference type="Proteomes" id="UP000093000">
    <property type="component" value="Unassembled WGS sequence"/>
</dbReference>
<comment type="catalytic activity">
    <reaction evidence="5">
        <text>Endonucleolytic cleavage of RNA, removing 5'-extranucleotides from tRNA precursor.</text>
        <dbReference type="EC" id="3.1.26.5"/>
    </reaction>
</comment>
<comment type="similarity">
    <text evidence="2 5">Belongs to the eukaryotic/archaeal RNase P protein component 2 family.</text>
</comment>
<comment type="subcellular location">
    <subcellularLocation>
        <location evidence="1">Nucleus</location>
    </subcellularLocation>
</comment>
<dbReference type="Gene3D" id="3.30.70.3250">
    <property type="entry name" value="Ribonuclease P, Pop5 subunit"/>
    <property type="match status" value="1"/>
</dbReference>
<organism evidence="6 7">
    <name type="scientific">Choanephora cucurbitarum</name>
    <dbReference type="NCBI Taxonomy" id="101091"/>
    <lineage>
        <taxon>Eukaryota</taxon>
        <taxon>Fungi</taxon>
        <taxon>Fungi incertae sedis</taxon>
        <taxon>Mucoromycota</taxon>
        <taxon>Mucoromycotina</taxon>
        <taxon>Mucoromycetes</taxon>
        <taxon>Mucorales</taxon>
        <taxon>Mucorineae</taxon>
        <taxon>Choanephoraceae</taxon>
        <taxon>Choanephoroideae</taxon>
        <taxon>Choanephora</taxon>
    </lineage>
</organism>
<reference evidence="6 7" key="1">
    <citation type="submission" date="2016-03" db="EMBL/GenBank/DDBJ databases">
        <title>Choanephora cucurbitarum.</title>
        <authorList>
            <person name="Min B."/>
            <person name="Park H."/>
            <person name="Park J.-H."/>
            <person name="Shin H.-D."/>
            <person name="Choi I.-G."/>
        </authorList>
    </citation>
    <scope>NUCLEOTIDE SEQUENCE [LARGE SCALE GENOMIC DNA]</scope>
    <source>
        <strain evidence="6 7">KUS-F28377</strain>
    </source>
</reference>
<dbReference type="EMBL" id="LUGH01000342">
    <property type="protein sequence ID" value="OBZ85955.1"/>
    <property type="molecule type" value="Genomic_DNA"/>
</dbReference>
<name>A0A1C7NA05_9FUNG</name>
<accession>A0A1C7NA05</accession>
<dbReference type="STRING" id="101091.A0A1C7NA05"/>
<sequence length="156" mass="18133">MVRFKNRWVLFQIIEDPILEQGKVVFPKTQFSVNDTIITKAIFQAIETNYGHFGKGQGNVTVKWYNPMTRVGILRIPRDYTDMYLSTMFFMKQIGNMACSFSILRVSGTIIFIQQAAIEWDRQFYLKEQAEAEKKGEHYNATEKIMNSKEIISALS</sequence>
<dbReference type="GO" id="GO:0004526">
    <property type="term" value="F:ribonuclease P activity"/>
    <property type="evidence" value="ECO:0007669"/>
    <property type="project" value="UniProtKB-EC"/>
</dbReference>
<evidence type="ECO:0000313" key="7">
    <source>
        <dbReference type="Proteomes" id="UP000093000"/>
    </source>
</evidence>
<dbReference type="PIRSF" id="PIRSF023803">
    <property type="entry name" value="Ribonuclease_P_prd"/>
    <property type="match status" value="1"/>
</dbReference>
<dbReference type="OrthoDB" id="24745at2759"/>
<proteinExistence type="inferred from homology"/>
<dbReference type="GO" id="GO:0001682">
    <property type="term" value="P:tRNA 5'-leader removal"/>
    <property type="evidence" value="ECO:0007669"/>
    <property type="project" value="InterPro"/>
</dbReference>
<dbReference type="GO" id="GO:0005730">
    <property type="term" value="C:nucleolus"/>
    <property type="evidence" value="ECO:0007669"/>
    <property type="project" value="TreeGrafter"/>
</dbReference>
<dbReference type="PANTHER" id="PTHR15441:SF2">
    <property type="entry name" value="RIBONUCLEASE P_MRP PROTEIN SUBUNIT POP5"/>
    <property type="match status" value="1"/>
</dbReference>
<dbReference type="GO" id="GO:0030681">
    <property type="term" value="C:multimeric ribonuclease P complex"/>
    <property type="evidence" value="ECO:0007669"/>
    <property type="project" value="TreeGrafter"/>
</dbReference>
<evidence type="ECO:0000256" key="3">
    <source>
        <dbReference type="ARBA" id="ARBA00022694"/>
    </source>
</evidence>
<dbReference type="InterPro" id="IPR016819">
    <property type="entry name" value="RNase_P/MRP_POP5"/>
</dbReference>
<dbReference type="GO" id="GO:0000172">
    <property type="term" value="C:ribonuclease MRP complex"/>
    <property type="evidence" value="ECO:0007669"/>
    <property type="project" value="TreeGrafter"/>
</dbReference>
<dbReference type="PANTHER" id="PTHR15441">
    <property type="entry name" value="RIBONUCLEASE P PROTEIN SUBUNIT P14"/>
    <property type="match status" value="1"/>
</dbReference>
<comment type="caution">
    <text evidence="6">The sequence shown here is derived from an EMBL/GenBank/DDBJ whole genome shotgun (WGS) entry which is preliminary data.</text>
</comment>
<gene>
    <name evidence="6" type="ORF">A0J61_05989</name>
</gene>
<evidence type="ECO:0000256" key="2">
    <source>
        <dbReference type="ARBA" id="ARBA00010800"/>
    </source>
</evidence>
<evidence type="ECO:0000256" key="4">
    <source>
        <dbReference type="ARBA" id="ARBA00023242"/>
    </source>
</evidence>
<dbReference type="GO" id="GO:0033204">
    <property type="term" value="F:ribonuclease P RNA binding"/>
    <property type="evidence" value="ECO:0007669"/>
    <property type="project" value="InterPro"/>
</dbReference>
<dbReference type="SUPFAM" id="SSF160350">
    <property type="entry name" value="Rnp2-like"/>
    <property type="match status" value="1"/>
</dbReference>
<evidence type="ECO:0000256" key="1">
    <source>
        <dbReference type="ARBA" id="ARBA00004123"/>
    </source>
</evidence>
<dbReference type="AlphaFoldDB" id="A0A1C7NA05"/>
<dbReference type="EC" id="3.1.26.5" evidence="5"/>
<dbReference type="InParanoid" id="A0A1C7NA05"/>
<dbReference type="FunCoup" id="A0A1C7NA05">
    <property type="interactions" value="171"/>
</dbReference>
<protein>
    <recommendedName>
        <fullName evidence="5">Ribonuclease P/MRP protein subunit POP5</fullName>
        <ecNumber evidence="5">3.1.26.5</ecNumber>
    </recommendedName>
</protein>
<keyword evidence="4" id="KW-0539">Nucleus</keyword>
<comment type="function">
    <text evidence="5">Component of ribonuclease P, a protein complex that generates mature tRNA molecules by cleaving their 5'-ends.</text>
</comment>